<proteinExistence type="inferred from homology"/>
<gene>
    <name evidence="7" type="ORF">METZ01_LOCUS237219</name>
</gene>
<sequence>MQDVRVAKRYADAIYSAAVEAGVLDNVIEDVISLLGLIRDSDEFNAFLHNLLIVPESKQSILQELFGNQLDPLVLNALFLLVLKKRERSTEDILLAFTQLVDEQAGRLVADVTSAIELTSKQQDALVEKLSGYSGKQVRLSMRVDSSIKGGFIAKLGDTVFDGSVATQLQRLKRQLARG</sequence>
<protein>
    <recommendedName>
        <fullName evidence="8">ATP synthase subunit delta</fullName>
    </recommendedName>
</protein>
<dbReference type="GO" id="GO:0016020">
    <property type="term" value="C:membrane"/>
    <property type="evidence" value="ECO:0007669"/>
    <property type="project" value="UniProtKB-SubCell"/>
</dbReference>
<dbReference type="GO" id="GO:0046933">
    <property type="term" value="F:proton-transporting ATP synthase activity, rotational mechanism"/>
    <property type="evidence" value="ECO:0007669"/>
    <property type="project" value="InterPro"/>
</dbReference>
<keyword evidence="6" id="KW-0066">ATP synthesis</keyword>
<keyword evidence="5" id="KW-0472">Membrane</keyword>
<dbReference type="EMBL" id="UINC01060155">
    <property type="protein sequence ID" value="SVB84365.1"/>
    <property type="molecule type" value="Genomic_DNA"/>
</dbReference>
<evidence type="ECO:0000256" key="1">
    <source>
        <dbReference type="ARBA" id="ARBA00004370"/>
    </source>
</evidence>
<keyword evidence="2" id="KW-0813">Transport</keyword>
<keyword evidence="4" id="KW-0406">Ion transport</keyword>
<name>A0A382HBC6_9ZZZZ</name>
<dbReference type="SUPFAM" id="SSF47928">
    <property type="entry name" value="N-terminal domain of the delta subunit of the F1F0-ATP synthase"/>
    <property type="match status" value="1"/>
</dbReference>
<reference evidence="7" key="1">
    <citation type="submission" date="2018-05" db="EMBL/GenBank/DDBJ databases">
        <authorList>
            <person name="Lanie J.A."/>
            <person name="Ng W.-L."/>
            <person name="Kazmierczak K.M."/>
            <person name="Andrzejewski T.M."/>
            <person name="Davidsen T.M."/>
            <person name="Wayne K.J."/>
            <person name="Tettelin H."/>
            <person name="Glass J.I."/>
            <person name="Rusch D."/>
            <person name="Podicherti R."/>
            <person name="Tsui H.-C.T."/>
            <person name="Winkler M.E."/>
        </authorList>
    </citation>
    <scope>NUCLEOTIDE SEQUENCE</scope>
</reference>
<dbReference type="InterPro" id="IPR000711">
    <property type="entry name" value="ATPase_OSCP/dsu"/>
</dbReference>
<evidence type="ECO:0000313" key="7">
    <source>
        <dbReference type="EMBL" id="SVB84365.1"/>
    </source>
</evidence>
<comment type="subcellular location">
    <subcellularLocation>
        <location evidence="1">Membrane</location>
    </subcellularLocation>
</comment>
<evidence type="ECO:0000256" key="5">
    <source>
        <dbReference type="ARBA" id="ARBA00023136"/>
    </source>
</evidence>
<dbReference type="PANTHER" id="PTHR11910">
    <property type="entry name" value="ATP SYNTHASE DELTA CHAIN"/>
    <property type="match status" value="1"/>
</dbReference>
<evidence type="ECO:0008006" key="8">
    <source>
        <dbReference type="Google" id="ProtNLM"/>
    </source>
</evidence>
<keyword evidence="3" id="KW-0375">Hydrogen ion transport</keyword>
<organism evidence="7">
    <name type="scientific">marine metagenome</name>
    <dbReference type="NCBI Taxonomy" id="408172"/>
    <lineage>
        <taxon>unclassified sequences</taxon>
        <taxon>metagenomes</taxon>
        <taxon>ecological metagenomes</taxon>
    </lineage>
</organism>
<evidence type="ECO:0000256" key="3">
    <source>
        <dbReference type="ARBA" id="ARBA00022781"/>
    </source>
</evidence>
<dbReference type="AlphaFoldDB" id="A0A382HBC6"/>
<evidence type="ECO:0000256" key="4">
    <source>
        <dbReference type="ARBA" id="ARBA00023065"/>
    </source>
</evidence>
<dbReference type="HAMAP" id="MF_01416">
    <property type="entry name" value="ATP_synth_delta_bact"/>
    <property type="match status" value="1"/>
</dbReference>
<dbReference type="PRINTS" id="PR00125">
    <property type="entry name" value="ATPASEDELTA"/>
</dbReference>
<accession>A0A382HBC6</accession>
<evidence type="ECO:0000256" key="6">
    <source>
        <dbReference type="ARBA" id="ARBA00023310"/>
    </source>
</evidence>
<dbReference type="NCBIfam" id="TIGR01145">
    <property type="entry name" value="ATP_synt_delta"/>
    <property type="match status" value="1"/>
</dbReference>
<dbReference type="InterPro" id="IPR026015">
    <property type="entry name" value="ATP_synth_OSCP/delta_N_sf"/>
</dbReference>
<dbReference type="Gene3D" id="1.10.520.20">
    <property type="entry name" value="N-terminal domain of the delta subunit of the F1F0-ATP synthase"/>
    <property type="match status" value="1"/>
</dbReference>
<evidence type="ECO:0000256" key="2">
    <source>
        <dbReference type="ARBA" id="ARBA00022448"/>
    </source>
</evidence>
<dbReference type="Pfam" id="PF00213">
    <property type="entry name" value="OSCP"/>
    <property type="match status" value="1"/>
</dbReference>